<dbReference type="SUPFAM" id="SSF74853">
    <property type="entry name" value="Lamin A/C globular tail domain"/>
    <property type="match status" value="2"/>
</dbReference>
<dbReference type="InterPro" id="IPR051918">
    <property type="entry name" value="STPP_CPPED1"/>
</dbReference>
<dbReference type="RefSeq" id="WP_168914193.1">
    <property type="nucleotide sequence ID" value="NZ_JABACI010000005.1"/>
</dbReference>
<evidence type="ECO:0000256" key="1">
    <source>
        <dbReference type="SAM" id="MobiDB-lite"/>
    </source>
</evidence>
<evidence type="ECO:0000256" key="2">
    <source>
        <dbReference type="SAM" id="SignalP"/>
    </source>
</evidence>
<dbReference type="Pfam" id="PF00932">
    <property type="entry name" value="LTD"/>
    <property type="match status" value="2"/>
</dbReference>
<feature type="signal peptide" evidence="2">
    <location>
        <begin position="1"/>
        <end position="28"/>
    </location>
</feature>
<dbReference type="PANTHER" id="PTHR43143">
    <property type="entry name" value="METALLOPHOSPHOESTERASE, CALCINEURIN SUPERFAMILY"/>
    <property type="match status" value="1"/>
</dbReference>
<keyword evidence="2" id="KW-0732">Signal</keyword>
<accession>A0ABX1KI86</accession>
<feature type="domain" description="LTD" evidence="3">
    <location>
        <begin position="25"/>
        <end position="150"/>
    </location>
</feature>
<feature type="chain" id="PRO_5047268856" description="LTD domain-containing protein" evidence="2">
    <location>
        <begin position="29"/>
        <end position="1108"/>
    </location>
</feature>
<dbReference type="Gene3D" id="3.60.21.10">
    <property type="match status" value="1"/>
</dbReference>
<protein>
    <recommendedName>
        <fullName evidence="3">LTD domain-containing protein</fullName>
    </recommendedName>
</protein>
<dbReference type="EMBL" id="JABACI010000005">
    <property type="protein sequence ID" value="NLP85718.1"/>
    <property type="molecule type" value="Genomic_DNA"/>
</dbReference>
<keyword evidence="5" id="KW-1185">Reference proteome</keyword>
<name>A0ABX1KI86_9MICO</name>
<evidence type="ECO:0000313" key="4">
    <source>
        <dbReference type="EMBL" id="NLP85718.1"/>
    </source>
</evidence>
<organism evidence="4 5">
    <name type="scientific">Microbacterium salsuginis</name>
    <dbReference type="NCBI Taxonomy" id="2722803"/>
    <lineage>
        <taxon>Bacteria</taxon>
        <taxon>Bacillati</taxon>
        <taxon>Actinomycetota</taxon>
        <taxon>Actinomycetes</taxon>
        <taxon>Micrococcales</taxon>
        <taxon>Microbacteriaceae</taxon>
        <taxon>Microbacterium</taxon>
    </lineage>
</organism>
<comment type="caution">
    <text evidence="4">The sequence shown here is derived from an EMBL/GenBank/DDBJ whole genome shotgun (WGS) entry which is preliminary data.</text>
</comment>
<gene>
    <name evidence="4" type="ORF">HF576_17930</name>
</gene>
<feature type="region of interest" description="Disordered" evidence="1">
    <location>
        <begin position="566"/>
        <end position="592"/>
    </location>
</feature>
<dbReference type="PANTHER" id="PTHR43143:SF5">
    <property type="entry name" value="SECRETED PROTEIN"/>
    <property type="match status" value="1"/>
</dbReference>
<dbReference type="InterPro" id="IPR001322">
    <property type="entry name" value="Lamin_tail_dom"/>
</dbReference>
<feature type="domain" description="LTD" evidence="3">
    <location>
        <begin position="196"/>
        <end position="315"/>
    </location>
</feature>
<dbReference type="Proteomes" id="UP001429745">
    <property type="component" value="Unassembled WGS sequence"/>
</dbReference>
<evidence type="ECO:0000259" key="3">
    <source>
        <dbReference type="PROSITE" id="PS51841"/>
    </source>
</evidence>
<dbReference type="InterPro" id="IPR036415">
    <property type="entry name" value="Lamin_tail_dom_sf"/>
</dbReference>
<dbReference type="PROSITE" id="PS51841">
    <property type="entry name" value="LTD"/>
    <property type="match status" value="2"/>
</dbReference>
<dbReference type="SUPFAM" id="SSF56300">
    <property type="entry name" value="Metallo-dependent phosphatases"/>
    <property type="match status" value="1"/>
</dbReference>
<proteinExistence type="predicted"/>
<feature type="compositionally biased region" description="Low complexity" evidence="1">
    <location>
        <begin position="566"/>
        <end position="580"/>
    </location>
</feature>
<dbReference type="InterPro" id="IPR029052">
    <property type="entry name" value="Metallo-depent_PP-like"/>
</dbReference>
<evidence type="ECO:0000313" key="5">
    <source>
        <dbReference type="Proteomes" id="UP001429745"/>
    </source>
</evidence>
<sequence>MQVALRPRAVVTASLIALSLVHAAPAVAADVPPSGPSVVIDEISPGGGPGGPGASGGFFELRNASDEAIELDDWAIYRCDAEGLRAKASRPEIDLTGVTLAPGERYTATHMGWRGGPADAVFTAVLPHEGYGLVLLEPGGAVADSVAVYPGDPVPTQSECGMPDAPAATAFALGESWQRGATGWVRARATPDAENAVAEEAARASGIRIDELAAAGPAGHGDDFVELRNTGPEAESLAGWALYRCTATGLLIHDTLQHRFAGEASLAPGERLVLGGPEFTGETAVRTRTSLADLVSGVLLVDADGRRVDGVTVSSRGDTACQDGGERLAAELDHRSGESWQRTSDDGFVIAARTPGERNAERDAPVVSRAFDYPARPGVAISEFATDPEIAGATRSHYVELGNFGRSTVDISGWRIVACGSDGFRAFDDVAVVAQGTRLAPGSTWLAALAGTPAATGADTQFEHAWELGGGGVWIEDAAGRRIDSIGVFHRNEMDDSVERASLCTKGLSLPTFGVDRLRGETWQRAGFTADDATDFVAAPATPGVLADRDARAPHALADEALERAVAAAPAAPETPPRGADTAHAETPGAETPGAEARIVAAFAGATDEPLTKHRLADEVPIDPAHIDLAARDDGYRLPYLRLIVAATGDGTVGWSGRTVGRAAVRLSVWSPDAGGWRTLDEQAGTRTATGPRAEESIRLTGEVADREIDDGRVELLVQVVPAGDPAVTADAGIADASAYDLALSHMTDTQYYSEAYPEVYADQVGWVAANAEARKIAFATHTGDLVQSWVDPDQIEDRARREFEVASEMQRVLDDAAVPNSVLPGNHDNKRGVTNDLFNEYFGPERYVEEAWYGASIAPGDNSANWSSFVAGGARFVMISLPYAYAEREVAWAEAVVAAHPDANIVISTHEHLTPKTDEQDAERSTSSRWVSHGDLLWERVVAPHRNVVLVLSGHFHGVGSIVTENAGGIAGHTVLEVLADYQEFRTHTGERATGFQRLLQIDLASGTLAVDTFSVGLGATASHPYDYEQFVPDNGHDTTASNERPWRVLERGLQHRYTEADDEFAVRLHLQYAKAVETDAVTFAAADAAAADGHEDDSALAASLEP</sequence>
<reference evidence="4 5" key="1">
    <citation type="submission" date="2020-04" db="EMBL/GenBank/DDBJ databases">
        <title>CFH 90308 Microbacterium sp.</title>
        <authorList>
            <person name="Nie G."/>
            <person name="Ming H."/>
            <person name="Xia T."/>
        </authorList>
    </citation>
    <scope>NUCLEOTIDE SEQUENCE [LARGE SCALE GENOMIC DNA]</scope>
    <source>
        <strain evidence="4 5">CFH 90308</strain>
    </source>
</reference>